<comment type="caution">
    <text evidence="2">The sequence shown here is derived from an EMBL/GenBank/DDBJ whole genome shotgun (WGS) entry which is preliminary data.</text>
</comment>
<dbReference type="PROSITE" id="PS51257">
    <property type="entry name" value="PROKAR_LIPOPROTEIN"/>
    <property type="match status" value="1"/>
</dbReference>
<feature type="domain" description="DUF4842" evidence="1">
    <location>
        <begin position="523"/>
        <end position="723"/>
    </location>
</feature>
<dbReference type="Proteomes" id="UP000646484">
    <property type="component" value="Unassembled WGS sequence"/>
</dbReference>
<dbReference type="InterPro" id="IPR032295">
    <property type="entry name" value="DUF4842"/>
</dbReference>
<name>A0ABR7D1W6_9BACT</name>
<gene>
    <name evidence="2" type="ORF">H8S64_12545</name>
</gene>
<reference evidence="2 3" key="1">
    <citation type="submission" date="2020-08" db="EMBL/GenBank/DDBJ databases">
        <title>Genome public.</title>
        <authorList>
            <person name="Liu C."/>
            <person name="Sun Q."/>
        </authorList>
    </citation>
    <scope>NUCLEOTIDE SEQUENCE [LARGE SCALE GENOMIC DNA]</scope>
    <source>
        <strain evidence="2 3">NSJ-56</strain>
    </source>
</reference>
<dbReference type="NCBIfam" id="TIGR04456">
    <property type="entry name" value="LruC_dom"/>
    <property type="match status" value="1"/>
</dbReference>
<keyword evidence="3" id="KW-1185">Reference proteome</keyword>
<protein>
    <submittedName>
        <fullName evidence="2">LruC domain-containing protein</fullName>
    </submittedName>
</protein>
<evidence type="ECO:0000313" key="3">
    <source>
        <dbReference type="Proteomes" id="UP000646484"/>
    </source>
</evidence>
<dbReference type="Pfam" id="PF16130">
    <property type="entry name" value="DUF4842"/>
    <property type="match status" value="1"/>
</dbReference>
<sequence length="735" mass="82847">MNYKIFIYVLAVAMVIFTGCHKDVFDSEALGRDYFIENIPEGFDWTSSSSIQVEITPSDNYAGTYLYTIDFFDKNPIADSSANLLGSGWCSGKQPLKKSIIISDAQADLFVCQTTPGGRRSVMQVPIENNRVICNFSRAIDNVAQNRTLSLLANSDEFEIPEIPADVIEITGKNNRLESGRNYIIRGEYTGELNFNNEKNISLYVTGIWNNTAKSTKLEVNTNIYVINNGKIFSREEWDIQVYSNSNLAIAKGCQFGDKDHDDISIRLNSGIFLNEGLVYMEDIYTDQSNTLIKNSGEFHLDKLEATTAITINNADGGKLYIEELEIGNATFINQCYAEIEEMELNYGSSLTIASGCAVKCEKLNVNGAKITLASNSLLEVTDEAEFKGAASSIGRTGSDFALFKTRKIKSNEYWQFLTFSGQLYVEWEKIESKSQFYKFIPPAQLVDSKKGSLIDIPASECSQGNDYQPEEPEEPEFPRQVTLTKSYTFASEDLYPSPGDFDMNDIVLGMDSVTYNYVEKDRISYMIWHCTLRAVGATRQSGAAIQLDGLKDENIQKVTYSKELSLGNFNINSNGTESKQTYAVVPLFDNAHRTLGCDNTSTILNAISKSPQWINDVPFNSFDVKIECTSPVEELAIRIDNMNYFAIIGTKTPRTEIHLPHYNHTDLSNAPKVLQEVTKDYMWTIRVPGIFRYSHEWTSILEAYPEFKPWVQSGGNSNKEWYNNPIEENLYRKK</sequence>
<dbReference type="RefSeq" id="WP_186976345.1">
    <property type="nucleotide sequence ID" value="NZ_JACOOH010000005.1"/>
</dbReference>
<proteinExistence type="predicted"/>
<accession>A0ABR7D1W6</accession>
<organism evidence="2 3">
    <name type="scientific">Butyricimonas hominis</name>
    <dbReference type="NCBI Taxonomy" id="2763032"/>
    <lineage>
        <taxon>Bacteria</taxon>
        <taxon>Pseudomonadati</taxon>
        <taxon>Bacteroidota</taxon>
        <taxon>Bacteroidia</taxon>
        <taxon>Bacteroidales</taxon>
        <taxon>Odoribacteraceae</taxon>
        <taxon>Butyricimonas</taxon>
    </lineage>
</organism>
<dbReference type="EMBL" id="JACOOH010000005">
    <property type="protein sequence ID" value="MBC5621928.1"/>
    <property type="molecule type" value="Genomic_DNA"/>
</dbReference>
<evidence type="ECO:0000313" key="2">
    <source>
        <dbReference type="EMBL" id="MBC5621928.1"/>
    </source>
</evidence>
<evidence type="ECO:0000259" key="1">
    <source>
        <dbReference type="Pfam" id="PF16130"/>
    </source>
</evidence>
<dbReference type="InterPro" id="IPR031025">
    <property type="entry name" value="LruC_dom"/>
</dbReference>